<sequence length="193" mass="21856">MIVGIDFGAKLAGTTAIAFLENHQVSVLQTQKRQDADMFLLQWIAKLQPTIIGIDAPLSLPAIYSNTSTETDFFYRKADKLLGAMSPLFLGGLTARAMQLKFQILQKYPTTTILEVYPAALAQRWKLYELNYKKDLQAVKPVLEHIQKELLFTLPNLPNWHQVDAVLALCTAWRYQQNLAESFGEAKEGEIWV</sequence>
<evidence type="ECO:0008006" key="3">
    <source>
        <dbReference type="Google" id="ProtNLM"/>
    </source>
</evidence>
<dbReference type="RefSeq" id="WP_101358655.1">
    <property type="nucleotide sequence ID" value="NZ_NKXO01000019.1"/>
</dbReference>
<reference evidence="1 2" key="1">
    <citation type="submission" date="2017-06" db="EMBL/GenBank/DDBJ databases">
        <title>Raineya orbicola gen. nov., sp. nov. a slightly thermophilic bacterium of the phylum Bacteroidetes and the description of Raineyaceae fam. nov.</title>
        <authorList>
            <person name="Albuquerque L."/>
            <person name="Polonia A.R.M."/>
            <person name="Barroso C."/>
            <person name="Froufe H.J.C."/>
            <person name="Lage O."/>
            <person name="Lobo-Da-Cunha A."/>
            <person name="Egas C."/>
            <person name="Da Costa M.S."/>
        </authorList>
    </citation>
    <scope>NUCLEOTIDE SEQUENCE [LARGE SCALE GENOMIC DNA]</scope>
    <source>
        <strain evidence="1 2">SPSPC-11</strain>
    </source>
</reference>
<accession>A0A2N3IGA9</accession>
<dbReference type="AlphaFoldDB" id="A0A2N3IGA9"/>
<gene>
    <name evidence="1" type="ORF">Rain11_1390</name>
</gene>
<evidence type="ECO:0000313" key="1">
    <source>
        <dbReference type="EMBL" id="PKQ69345.1"/>
    </source>
</evidence>
<evidence type="ECO:0000313" key="2">
    <source>
        <dbReference type="Proteomes" id="UP000233387"/>
    </source>
</evidence>
<organism evidence="1 2">
    <name type="scientific">Raineya orbicola</name>
    <dbReference type="NCBI Taxonomy" id="2016530"/>
    <lineage>
        <taxon>Bacteria</taxon>
        <taxon>Pseudomonadati</taxon>
        <taxon>Bacteroidota</taxon>
        <taxon>Cytophagia</taxon>
        <taxon>Cytophagales</taxon>
        <taxon>Raineyaceae</taxon>
        <taxon>Raineya</taxon>
    </lineage>
</organism>
<proteinExistence type="predicted"/>
<dbReference type="Proteomes" id="UP000233387">
    <property type="component" value="Unassembled WGS sequence"/>
</dbReference>
<dbReference type="EMBL" id="NKXO01000019">
    <property type="protein sequence ID" value="PKQ69345.1"/>
    <property type="molecule type" value="Genomic_DNA"/>
</dbReference>
<keyword evidence="2" id="KW-1185">Reference proteome</keyword>
<protein>
    <recommendedName>
        <fullName evidence="3">DUF429 domain-containing protein</fullName>
    </recommendedName>
</protein>
<comment type="caution">
    <text evidence="1">The sequence shown here is derived from an EMBL/GenBank/DDBJ whole genome shotgun (WGS) entry which is preliminary data.</text>
</comment>
<name>A0A2N3IGA9_9BACT</name>
<dbReference type="OrthoDB" id="1467158at2"/>